<dbReference type="InterPro" id="IPR027417">
    <property type="entry name" value="P-loop_NTPase"/>
</dbReference>
<gene>
    <name evidence="2" type="ORF">HNQ41_000629</name>
</gene>
<dbReference type="Gene3D" id="3.40.50.300">
    <property type="entry name" value="P-loop containing nucleotide triphosphate hydrolases"/>
    <property type="match status" value="1"/>
</dbReference>
<accession>A0A840QM79</accession>
<reference evidence="2 3" key="1">
    <citation type="submission" date="2020-08" db="EMBL/GenBank/DDBJ databases">
        <title>Genomic Encyclopedia of Type Strains, Phase IV (KMG-IV): sequencing the most valuable type-strain genomes for metagenomic binning, comparative biology and taxonomic classification.</title>
        <authorList>
            <person name="Goeker M."/>
        </authorList>
    </citation>
    <scope>NUCLEOTIDE SEQUENCE [LARGE SCALE GENOMIC DNA]</scope>
    <source>
        <strain evidence="2 3">DSM 24696</strain>
    </source>
</reference>
<evidence type="ECO:0000259" key="1">
    <source>
        <dbReference type="Pfam" id="PF13614"/>
    </source>
</evidence>
<keyword evidence="3" id="KW-1185">Reference proteome</keyword>
<evidence type="ECO:0000313" key="2">
    <source>
        <dbReference type="EMBL" id="MBB5172485.1"/>
    </source>
</evidence>
<dbReference type="Pfam" id="PF13614">
    <property type="entry name" value="AAA_31"/>
    <property type="match status" value="1"/>
</dbReference>
<dbReference type="RefSeq" id="WP_184662946.1">
    <property type="nucleotide sequence ID" value="NZ_JACHHB010000002.1"/>
</dbReference>
<dbReference type="EMBL" id="JACHHB010000002">
    <property type="protein sequence ID" value="MBB5172485.1"/>
    <property type="molecule type" value="Genomic_DNA"/>
</dbReference>
<dbReference type="PANTHER" id="PTHR13696">
    <property type="entry name" value="P-LOOP CONTAINING NUCLEOSIDE TRIPHOSPHATE HYDROLASE"/>
    <property type="match status" value="1"/>
</dbReference>
<sequence>MNREGKVISIINWKGGVGKTTLTHHLATGLQHLSLDDLEKLLGERRFPKVLLVDADAQCNLSISCLTANQFENQVFRNEEPLPTMRDLVDEFIERKSMTSEIDDFILKKIVRSDDQKVYTNIDMILSHPDLIYTDMNIAVYSKQPSFKDNLLGSDIYKFQILDEILTPLKQTYDFIFIDCPPNLHYLTQNALYVSDDYLIPTIPDTLSSYGIISISHKVNELNNLFAQRVRDYVNTHLIGIVANNIREHRNQPKESQAQVLNKLKAAFHSGEVFENYLTYGDGISKASASGYPVFALENTNQTTQKQCLQAQNIVKEFLQRYRKGVSPSV</sequence>
<dbReference type="AlphaFoldDB" id="A0A840QM79"/>
<evidence type="ECO:0000313" key="3">
    <source>
        <dbReference type="Proteomes" id="UP000551878"/>
    </source>
</evidence>
<organism evidence="2 3">
    <name type="scientific">Texcoconibacillus texcoconensis</name>
    <dbReference type="NCBI Taxonomy" id="1095777"/>
    <lineage>
        <taxon>Bacteria</taxon>
        <taxon>Bacillati</taxon>
        <taxon>Bacillota</taxon>
        <taxon>Bacilli</taxon>
        <taxon>Bacillales</taxon>
        <taxon>Bacillaceae</taxon>
        <taxon>Texcoconibacillus</taxon>
    </lineage>
</organism>
<dbReference type="SUPFAM" id="SSF52540">
    <property type="entry name" value="P-loop containing nucleoside triphosphate hydrolases"/>
    <property type="match status" value="1"/>
</dbReference>
<comment type="caution">
    <text evidence="2">The sequence shown here is derived from an EMBL/GenBank/DDBJ whole genome shotgun (WGS) entry which is preliminary data.</text>
</comment>
<dbReference type="InterPro" id="IPR025669">
    <property type="entry name" value="AAA_dom"/>
</dbReference>
<dbReference type="PANTHER" id="PTHR13696:SF99">
    <property type="entry name" value="COBYRINIC ACID AC-DIAMIDE SYNTHASE"/>
    <property type="match status" value="1"/>
</dbReference>
<dbReference type="InterPro" id="IPR050678">
    <property type="entry name" value="DNA_Partitioning_ATPase"/>
</dbReference>
<name>A0A840QM79_9BACI</name>
<dbReference type="Proteomes" id="UP000551878">
    <property type="component" value="Unassembled WGS sequence"/>
</dbReference>
<dbReference type="CDD" id="cd02042">
    <property type="entry name" value="ParAB_family"/>
    <property type="match status" value="1"/>
</dbReference>
<feature type="domain" description="AAA" evidence="1">
    <location>
        <begin position="6"/>
        <end position="225"/>
    </location>
</feature>
<proteinExistence type="predicted"/>
<protein>
    <submittedName>
        <fullName evidence="2">Chromosome partitioning protein</fullName>
    </submittedName>
</protein>